<dbReference type="PANTHER" id="PTHR11019:SF159">
    <property type="entry name" value="TRANSCRIPTIONAL REGULATOR-RELATED"/>
    <property type="match status" value="1"/>
</dbReference>
<proteinExistence type="predicted"/>
<dbReference type="Pfam" id="PF12833">
    <property type="entry name" value="HTH_18"/>
    <property type="match status" value="1"/>
</dbReference>
<dbReference type="PROSITE" id="PS00041">
    <property type="entry name" value="HTH_ARAC_FAMILY_1"/>
    <property type="match status" value="1"/>
</dbReference>
<dbReference type="InterPro" id="IPR003313">
    <property type="entry name" value="AraC-bd"/>
</dbReference>
<evidence type="ECO:0000256" key="3">
    <source>
        <dbReference type="ARBA" id="ARBA00023163"/>
    </source>
</evidence>
<dbReference type="InterPro" id="IPR011051">
    <property type="entry name" value="RmlC_Cupin_sf"/>
</dbReference>
<dbReference type="Gene3D" id="2.60.120.10">
    <property type="entry name" value="Jelly Rolls"/>
    <property type="match status" value="1"/>
</dbReference>
<gene>
    <name evidence="5" type="ORF">GNZ12_17200</name>
</gene>
<dbReference type="InterPro" id="IPR009057">
    <property type="entry name" value="Homeodomain-like_sf"/>
</dbReference>
<reference evidence="5 6" key="1">
    <citation type="submission" date="2019-11" db="EMBL/GenBank/DDBJ databases">
        <title>Metabolism of dissolved organic matter in forest soils.</title>
        <authorList>
            <person name="Cyle K.T."/>
            <person name="Wilhelm R.C."/>
            <person name="Martinez C.E."/>
        </authorList>
    </citation>
    <scope>NUCLEOTIDE SEQUENCE [LARGE SCALE GENOMIC DNA]</scope>
    <source>
        <strain evidence="5 6">1N</strain>
    </source>
</reference>
<dbReference type="InterPro" id="IPR018062">
    <property type="entry name" value="HTH_AraC-typ_CS"/>
</dbReference>
<dbReference type="SMART" id="SM00342">
    <property type="entry name" value="HTH_ARAC"/>
    <property type="match status" value="1"/>
</dbReference>
<dbReference type="Gene3D" id="1.10.10.60">
    <property type="entry name" value="Homeodomain-like"/>
    <property type="match status" value="1"/>
</dbReference>
<comment type="caution">
    <text evidence="5">The sequence shown here is derived from an EMBL/GenBank/DDBJ whole genome shotgun (WGS) entry which is preliminary data.</text>
</comment>
<dbReference type="PROSITE" id="PS01124">
    <property type="entry name" value="HTH_ARAC_FAMILY_2"/>
    <property type="match status" value="1"/>
</dbReference>
<dbReference type="InterPro" id="IPR014710">
    <property type="entry name" value="RmlC-like_jellyroll"/>
</dbReference>
<dbReference type="RefSeq" id="WP_172311842.1">
    <property type="nucleotide sequence ID" value="NZ_WOEY01000066.1"/>
</dbReference>
<feature type="domain" description="HTH araC/xylS-type" evidence="4">
    <location>
        <begin position="162"/>
        <end position="259"/>
    </location>
</feature>
<evidence type="ECO:0000313" key="5">
    <source>
        <dbReference type="EMBL" id="NPT43018.1"/>
    </source>
</evidence>
<accession>A0ABX2BSU2</accession>
<keyword evidence="6" id="KW-1185">Reference proteome</keyword>
<dbReference type="CDD" id="cd06124">
    <property type="entry name" value="cupin_NimR-like_N"/>
    <property type="match status" value="1"/>
</dbReference>
<dbReference type="PANTHER" id="PTHR11019">
    <property type="entry name" value="HTH-TYPE TRANSCRIPTIONAL REGULATOR NIMR"/>
    <property type="match status" value="1"/>
</dbReference>
<dbReference type="SUPFAM" id="SSF46689">
    <property type="entry name" value="Homeodomain-like"/>
    <property type="match status" value="1"/>
</dbReference>
<keyword evidence="1" id="KW-0805">Transcription regulation</keyword>
<keyword evidence="2" id="KW-0238">DNA-binding</keyword>
<dbReference type="Pfam" id="PF02311">
    <property type="entry name" value="AraC_binding"/>
    <property type="match status" value="1"/>
</dbReference>
<dbReference type="Proteomes" id="UP000652198">
    <property type="component" value="Unassembled WGS sequence"/>
</dbReference>
<dbReference type="SUPFAM" id="SSF51182">
    <property type="entry name" value="RmlC-like cupins"/>
    <property type="match status" value="1"/>
</dbReference>
<evidence type="ECO:0000256" key="2">
    <source>
        <dbReference type="ARBA" id="ARBA00023125"/>
    </source>
</evidence>
<protein>
    <submittedName>
        <fullName evidence="5">Helix-turn-helix domain-containing protein</fullName>
    </submittedName>
</protein>
<evidence type="ECO:0000256" key="1">
    <source>
        <dbReference type="ARBA" id="ARBA00023015"/>
    </source>
</evidence>
<keyword evidence="3" id="KW-0804">Transcription</keyword>
<sequence>MSDQSDRPDGPALFAFWGADEPENEFRLGTREYDWHRHVRGQLFYIESGLVRVRTARGSWLLPPHRAGWIPPGVDHKASVSGALSGWGVMLRPDVTAGLPEDPCAIGVSEMLRALVRRAASWTSRNPLQPEQERLVAVLLDEIRLSRHEVLHLPMPAERRLLAIANLLIEHPDDERTFAELALWAGLPVRTARRHFLAQTGMSFVQWRQQARLALALERLANGEAVAGVAEALGYATPSNFIAMFRKAFGESPGRYFTKRSNLDRGVSVQGKSRLFG</sequence>
<dbReference type="EMBL" id="WOEY01000066">
    <property type="protein sequence ID" value="NPT43018.1"/>
    <property type="molecule type" value="Genomic_DNA"/>
</dbReference>
<evidence type="ECO:0000313" key="6">
    <source>
        <dbReference type="Proteomes" id="UP000652198"/>
    </source>
</evidence>
<dbReference type="InterPro" id="IPR018060">
    <property type="entry name" value="HTH_AraC"/>
</dbReference>
<name>A0ABX2BSU2_9BURK</name>
<organism evidence="5 6">
    <name type="scientific">Paraburkholderia solitsugae</name>
    <dbReference type="NCBI Taxonomy" id="2675748"/>
    <lineage>
        <taxon>Bacteria</taxon>
        <taxon>Pseudomonadati</taxon>
        <taxon>Pseudomonadota</taxon>
        <taxon>Betaproteobacteria</taxon>
        <taxon>Burkholderiales</taxon>
        <taxon>Burkholderiaceae</taxon>
        <taxon>Paraburkholderia</taxon>
    </lineage>
</organism>
<evidence type="ECO:0000259" key="4">
    <source>
        <dbReference type="PROSITE" id="PS01124"/>
    </source>
</evidence>